<dbReference type="InterPro" id="IPR013783">
    <property type="entry name" value="Ig-like_fold"/>
</dbReference>
<name>A0A5B8VRA1_9BACT</name>
<dbReference type="KEGG" id="agi:FSB73_23060"/>
<feature type="domain" description="IPT/TIG" evidence="1">
    <location>
        <begin position="49"/>
        <end position="124"/>
    </location>
</feature>
<evidence type="ECO:0000259" key="1">
    <source>
        <dbReference type="Pfam" id="PF01833"/>
    </source>
</evidence>
<protein>
    <recommendedName>
        <fullName evidence="1">IPT/TIG domain-containing protein</fullName>
    </recommendedName>
</protein>
<dbReference type="InterPro" id="IPR014756">
    <property type="entry name" value="Ig_E-set"/>
</dbReference>
<dbReference type="OrthoDB" id="708305at2"/>
<dbReference type="EMBL" id="CP042434">
    <property type="protein sequence ID" value="QEC74117.1"/>
    <property type="molecule type" value="Genomic_DNA"/>
</dbReference>
<dbReference type="CDD" id="cd00102">
    <property type="entry name" value="IPT"/>
    <property type="match status" value="1"/>
</dbReference>
<organism evidence="2 3">
    <name type="scientific">Arachidicoccus ginsenosidivorans</name>
    <dbReference type="NCBI Taxonomy" id="496057"/>
    <lineage>
        <taxon>Bacteria</taxon>
        <taxon>Pseudomonadati</taxon>
        <taxon>Bacteroidota</taxon>
        <taxon>Chitinophagia</taxon>
        <taxon>Chitinophagales</taxon>
        <taxon>Chitinophagaceae</taxon>
        <taxon>Arachidicoccus</taxon>
    </lineage>
</organism>
<keyword evidence="3" id="KW-1185">Reference proteome</keyword>
<accession>A0A5B8VRA1</accession>
<dbReference type="AlphaFoldDB" id="A0A5B8VRA1"/>
<sequence>MQDRNIATKTLVALMLGVAALLSFELTSCHKKNENTPDEPPPIVVPKAVIKSFSPDHGYYGDTITIKGSYFLNGDSVFFGGVSVKTVLENDSAHFKVIIPEGALSGNLQILRGTDSVVSDATFQVDHHIYISGDDYTYGYAAYFVDGKIYICNNFENSQTAGIYASPSDVYVAGWDNNQVVCWQNQVPHKFTTDIRRQTDVKGLFVSGSDVYIVGNAPTYDLSATYWKNGQEVNLTPTGQGSSFGNGIFVTGSDVYVAGLKGNGQAL</sequence>
<dbReference type="Proteomes" id="UP000321291">
    <property type="component" value="Chromosome"/>
</dbReference>
<dbReference type="RefSeq" id="WP_146787867.1">
    <property type="nucleotide sequence ID" value="NZ_CP042434.1"/>
</dbReference>
<gene>
    <name evidence="2" type="ORF">FSB73_23060</name>
</gene>
<dbReference type="InterPro" id="IPR002909">
    <property type="entry name" value="IPT_dom"/>
</dbReference>
<dbReference type="Pfam" id="PF01833">
    <property type="entry name" value="TIG"/>
    <property type="match status" value="1"/>
</dbReference>
<proteinExistence type="predicted"/>
<dbReference type="Gene3D" id="2.60.40.10">
    <property type="entry name" value="Immunoglobulins"/>
    <property type="match status" value="1"/>
</dbReference>
<reference evidence="2 3" key="1">
    <citation type="journal article" date="2017" name="Int. J. Syst. Evol. Microbiol.">
        <title>Arachidicoccus ginsenosidivorans sp. nov., with ginsenoside-converting activity isolated from ginseng cultivating soil.</title>
        <authorList>
            <person name="Siddiqi M.Z."/>
            <person name="Aslam Z."/>
            <person name="Im W.T."/>
        </authorList>
    </citation>
    <scope>NUCLEOTIDE SEQUENCE [LARGE SCALE GENOMIC DNA]</scope>
    <source>
        <strain evidence="2 3">Gsoil 809</strain>
    </source>
</reference>
<dbReference type="SUPFAM" id="SSF81296">
    <property type="entry name" value="E set domains"/>
    <property type="match status" value="1"/>
</dbReference>
<evidence type="ECO:0000313" key="3">
    <source>
        <dbReference type="Proteomes" id="UP000321291"/>
    </source>
</evidence>
<evidence type="ECO:0000313" key="2">
    <source>
        <dbReference type="EMBL" id="QEC74117.1"/>
    </source>
</evidence>